<sequence length="124" mass="13048">MPIAAAPPPAQVAPQAVKDSRSAVVCVRAAGPRPLFFTGKLVAKKPGSRPPGDFELPLKANVDQCNNLLRSKVADWTLSVTTPGFKACYLPAPEFGYRVTYSAKASARGLACAPIAKAPIGTWK</sequence>
<dbReference type="AlphaFoldDB" id="B0T297"/>
<evidence type="ECO:0000313" key="1">
    <source>
        <dbReference type="EMBL" id="ABZ69266.1"/>
    </source>
</evidence>
<protein>
    <submittedName>
        <fullName evidence="1">Uncharacterized protein</fullName>
    </submittedName>
</protein>
<dbReference type="KEGG" id="cak:Caul_0128"/>
<name>B0T297_CAUSK</name>
<proteinExistence type="predicted"/>
<accession>B0T297</accession>
<reference evidence="1" key="1">
    <citation type="submission" date="2008-01" db="EMBL/GenBank/DDBJ databases">
        <title>Complete sequence of chromosome of Caulobacter sp. K31.</title>
        <authorList>
            <consortium name="US DOE Joint Genome Institute"/>
            <person name="Copeland A."/>
            <person name="Lucas S."/>
            <person name="Lapidus A."/>
            <person name="Barry K."/>
            <person name="Glavina del Rio T."/>
            <person name="Dalin E."/>
            <person name="Tice H."/>
            <person name="Pitluck S."/>
            <person name="Bruce D."/>
            <person name="Goodwin L."/>
            <person name="Thompson L.S."/>
            <person name="Brettin T."/>
            <person name="Detter J.C."/>
            <person name="Han C."/>
            <person name="Schmutz J."/>
            <person name="Larimer F."/>
            <person name="Land M."/>
            <person name="Hauser L."/>
            <person name="Kyrpides N."/>
            <person name="Kim E."/>
            <person name="Stephens C."/>
            <person name="Richardson P."/>
        </authorList>
    </citation>
    <scope>NUCLEOTIDE SEQUENCE [LARGE SCALE GENOMIC DNA]</scope>
    <source>
        <strain evidence="1">K31</strain>
    </source>
</reference>
<organism evidence="1">
    <name type="scientific">Caulobacter sp. (strain K31)</name>
    <dbReference type="NCBI Taxonomy" id="366602"/>
    <lineage>
        <taxon>Bacteria</taxon>
        <taxon>Pseudomonadati</taxon>
        <taxon>Pseudomonadota</taxon>
        <taxon>Alphaproteobacteria</taxon>
        <taxon>Caulobacterales</taxon>
        <taxon>Caulobacteraceae</taxon>
        <taxon>Caulobacter</taxon>
    </lineage>
</organism>
<dbReference type="OrthoDB" id="7188839at2"/>
<dbReference type="STRING" id="366602.Caul_0128"/>
<dbReference type="HOGENOM" id="CLU_1999799_0_0_5"/>
<dbReference type="EMBL" id="CP000927">
    <property type="protein sequence ID" value="ABZ69266.1"/>
    <property type="molecule type" value="Genomic_DNA"/>
</dbReference>
<gene>
    <name evidence="1" type="ordered locus">Caul_0128</name>
</gene>